<proteinExistence type="predicted"/>
<reference evidence="1" key="1">
    <citation type="submission" date="2018-02" db="EMBL/GenBank/DDBJ databases">
        <title>Rhizophora mucronata_Transcriptome.</title>
        <authorList>
            <person name="Meera S.P."/>
            <person name="Sreeshan A."/>
            <person name="Augustine A."/>
        </authorList>
    </citation>
    <scope>NUCLEOTIDE SEQUENCE</scope>
    <source>
        <tissue evidence="1">Leaf</tissue>
    </source>
</reference>
<organism evidence="1">
    <name type="scientific">Rhizophora mucronata</name>
    <name type="common">Asiatic mangrove</name>
    <dbReference type="NCBI Taxonomy" id="61149"/>
    <lineage>
        <taxon>Eukaryota</taxon>
        <taxon>Viridiplantae</taxon>
        <taxon>Streptophyta</taxon>
        <taxon>Embryophyta</taxon>
        <taxon>Tracheophyta</taxon>
        <taxon>Spermatophyta</taxon>
        <taxon>Magnoliopsida</taxon>
        <taxon>eudicotyledons</taxon>
        <taxon>Gunneridae</taxon>
        <taxon>Pentapetalae</taxon>
        <taxon>rosids</taxon>
        <taxon>fabids</taxon>
        <taxon>Malpighiales</taxon>
        <taxon>Rhizophoraceae</taxon>
        <taxon>Rhizophora</taxon>
    </lineage>
</organism>
<evidence type="ECO:0000313" key="1">
    <source>
        <dbReference type="EMBL" id="MBX44701.1"/>
    </source>
</evidence>
<accession>A0A2P2NQL9</accession>
<protein>
    <submittedName>
        <fullName evidence="1">Uncharacterized protein</fullName>
    </submittedName>
</protein>
<dbReference type="AlphaFoldDB" id="A0A2P2NQL9"/>
<sequence length="17" mass="1973">MCISVPYRLTIEYCPKG</sequence>
<dbReference type="EMBL" id="GGEC01064217">
    <property type="protein sequence ID" value="MBX44701.1"/>
    <property type="molecule type" value="Transcribed_RNA"/>
</dbReference>
<name>A0A2P2NQL9_RHIMU</name>